<dbReference type="Pfam" id="PF00075">
    <property type="entry name" value="RNase_H"/>
    <property type="match status" value="1"/>
</dbReference>
<dbReference type="Gene3D" id="3.30.420.10">
    <property type="entry name" value="Ribonuclease H-like superfamily/Ribonuclease H"/>
    <property type="match status" value="1"/>
</dbReference>
<keyword evidence="6" id="KW-0255">Endonuclease</keyword>
<dbReference type="GO" id="GO:0004523">
    <property type="term" value="F:RNA-DNA hybrid ribonuclease activity"/>
    <property type="evidence" value="ECO:0007669"/>
    <property type="project" value="UniProtKB-EC"/>
</dbReference>
<name>A0A9J7NAJ3_BRAFL</name>
<evidence type="ECO:0000259" key="9">
    <source>
        <dbReference type="PROSITE" id="PS50879"/>
    </source>
</evidence>
<evidence type="ECO:0000256" key="2">
    <source>
        <dbReference type="ARBA" id="ARBA00005300"/>
    </source>
</evidence>
<dbReference type="RefSeq" id="XP_035695810.1">
    <property type="nucleotide sequence ID" value="XM_035839917.1"/>
</dbReference>
<dbReference type="InterPro" id="IPR036397">
    <property type="entry name" value="RNaseH_sf"/>
</dbReference>
<keyword evidence="7" id="KW-0378">Hydrolase</keyword>
<evidence type="ECO:0000256" key="1">
    <source>
        <dbReference type="ARBA" id="ARBA00000077"/>
    </source>
</evidence>
<evidence type="ECO:0000313" key="10">
    <source>
        <dbReference type="Proteomes" id="UP000001554"/>
    </source>
</evidence>
<keyword evidence="8" id="KW-0175">Coiled coil</keyword>
<dbReference type="KEGG" id="bfo:118429430"/>
<dbReference type="GeneID" id="118429430"/>
<comment type="catalytic activity">
    <reaction evidence="1">
        <text>Endonucleolytic cleavage to 5'-phosphomonoester.</text>
        <dbReference type="EC" id="3.1.26.4"/>
    </reaction>
</comment>
<dbReference type="PANTHER" id="PTHR10642:SF26">
    <property type="entry name" value="RIBONUCLEASE H1"/>
    <property type="match status" value="1"/>
</dbReference>
<evidence type="ECO:0000256" key="7">
    <source>
        <dbReference type="ARBA" id="ARBA00022801"/>
    </source>
</evidence>
<dbReference type="OrthoDB" id="411823at2759"/>
<dbReference type="InterPro" id="IPR050092">
    <property type="entry name" value="RNase_H"/>
</dbReference>
<gene>
    <name evidence="11" type="primary">LOC118429430</name>
</gene>
<evidence type="ECO:0000256" key="3">
    <source>
        <dbReference type="ARBA" id="ARBA00012180"/>
    </source>
</evidence>
<dbReference type="PROSITE" id="PS50879">
    <property type="entry name" value="RNASE_H_1"/>
    <property type="match status" value="1"/>
</dbReference>
<evidence type="ECO:0000256" key="4">
    <source>
        <dbReference type="ARBA" id="ARBA00022722"/>
    </source>
</evidence>
<accession>A0A9J7NAJ3</accession>
<dbReference type="Proteomes" id="UP000001554">
    <property type="component" value="Chromosome 13"/>
</dbReference>
<dbReference type="OMA" id="FRWIPSH"/>
<evidence type="ECO:0000256" key="5">
    <source>
        <dbReference type="ARBA" id="ARBA00022723"/>
    </source>
</evidence>
<feature type="domain" description="RNase H type-1" evidence="9">
    <location>
        <begin position="150"/>
        <end position="291"/>
    </location>
</feature>
<sequence length="464" mass="52964">MAGKKQEDAYAPIQRRALLAATGCKQRTSTEALEALTGTIPVDIHLTCRQAQAYLRLSTKHTGNPIYDTITHELTEERRGTPVHLLATRFKELKGELETETVDKECYFDARLPPFSIGRITGSFTPKMNNQCSKEQAKEEIAQLLQSIKQTKTTVVFTDGSSLGNPGPTGCSAVIYEHWGRTEPYTVKKPVAAKSNNYEGELQGLHLALSTLSKRERSEERVLILCDCKAAIENVITTHQVDAYNDLVNNIRQKLHEMKQKRVNIQIEWCPGHMGVAGNELADEQAKLAAEEARNSNMNTVWTRQQALKHIEKQAEERWKRRSELHTTSKHMQKINVQMKKKCKVLGLRSTQIAINQLVSGHTSLNAYRNWIDDTESPNCEACGERESTEHFLYYCPRYESSRRRMYNEVDNIYQELSTREKERRLDIVTLAGMREDLGEETNKKMYKAFSKYIEDTGRFAGED</sequence>
<dbReference type="SUPFAM" id="SSF53098">
    <property type="entry name" value="Ribonuclease H-like"/>
    <property type="match status" value="1"/>
</dbReference>
<keyword evidence="5" id="KW-0479">Metal-binding</keyword>
<feature type="coiled-coil region" evidence="8">
    <location>
        <begin position="241"/>
        <end position="268"/>
    </location>
</feature>
<dbReference type="EC" id="3.1.26.4" evidence="3"/>
<dbReference type="InterPro" id="IPR012337">
    <property type="entry name" value="RNaseH-like_sf"/>
</dbReference>
<keyword evidence="4" id="KW-0540">Nuclease</keyword>
<reference evidence="11" key="2">
    <citation type="submission" date="2025-08" db="UniProtKB">
        <authorList>
            <consortium name="RefSeq"/>
        </authorList>
    </citation>
    <scope>IDENTIFICATION</scope>
    <source>
        <strain evidence="11">S238N-H82</strain>
        <tissue evidence="11">Testes</tissue>
    </source>
</reference>
<reference evidence="10" key="1">
    <citation type="journal article" date="2020" name="Nat. Ecol. Evol.">
        <title>Deeply conserved synteny resolves early events in vertebrate evolution.</title>
        <authorList>
            <person name="Simakov O."/>
            <person name="Marletaz F."/>
            <person name="Yue J.X."/>
            <person name="O'Connell B."/>
            <person name="Jenkins J."/>
            <person name="Brandt A."/>
            <person name="Calef R."/>
            <person name="Tung C.H."/>
            <person name="Huang T.K."/>
            <person name="Schmutz J."/>
            <person name="Satoh N."/>
            <person name="Yu J.K."/>
            <person name="Putnam N.H."/>
            <person name="Green R.E."/>
            <person name="Rokhsar D.S."/>
        </authorList>
    </citation>
    <scope>NUCLEOTIDE SEQUENCE [LARGE SCALE GENOMIC DNA]</scope>
    <source>
        <strain evidence="10">S238N-H82</strain>
    </source>
</reference>
<evidence type="ECO:0000313" key="11">
    <source>
        <dbReference type="RefSeq" id="XP_035695810.1"/>
    </source>
</evidence>
<evidence type="ECO:0000256" key="8">
    <source>
        <dbReference type="SAM" id="Coils"/>
    </source>
</evidence>
<protein>
    <recommendedName>
        <fullName evidence="3">ribonuclease H</fullName>
        <ecNumber evidence="3">3.1.26.4</ecNumber>
    </recommendedName>
</protein>
<dbReference type="InterPro" id="IPR002156">
    <property type="entry name" value="RNaseH_domain"/>
</dbReference>
<dbReference type="PANTHER" id="PTHR10642">
    <property type="entry name" value="RIBONUCLEASE H1"/>
    <property type="match status" value="1"/>
</dbReference>
<proteinExistence type="inferred from homology"/>
<organism evidence="10 11">
    <name type="scientific">Branchiostoma floridae</name>
    <name type="common">Florida lancelet</name>
    <name type="synonym">Amphioxus</name>
    <dbReference type="NCBI Taxonomy" id="7739"/>
    <lineage>
        <taxon>Eukaryota</taxon>
        <taxon>Metazoa</taxon>
        <taxon>Chordata</taxon>
        <taxon>Cephalochordata</taxon>
        <taxon>Leptocardii</taxon>
        <taxon>Amphioxiformes</taxon>
        <taxon>Branchiostomatidae</taxon>
        <taxon>Branchiostoma</taxon>
    </lineage>
</organism>
<keyword evidence="10" id="KW-1185">Reference proteome</keyword>
<comment type="similarity">
    <text evidence="2">Belongs to the RNase H family.</text>
</comment>
<dbReference type="GO" id="GO:0003676">
    <property type="term" value="F:nucleic acid binding"/>
    <property type="evidence" value="ECO:0007669"/>
    <property type="project" value="InterPro"/>
</dbReference>
<evidence type="ECO:0000256" key="6">
    <source>
        <dbReference type="ARBA" id="ARBA00022759"/>
    </source>
</evidence>
<dbReference type="GO" id="GO:0046872">
    <property type="term" value="F:metal ion binding"/>
    <property type="evidence" value="ECO:0007669"/>
    <property type="project" value="UniProtKB-KW"/>
</dbReference>
<dbReference type="AlphaFoldDB" id="A0A9J7NAJ3"/>
<dbReference type="CDD" id="cd09276">
    <property type="entry name" value="Rnase_HI_RT_non_LTR"/>
    <property type="match status" value="1"/>
</dbReference>